<name>A0A4W5R1R9_9TELE</name>
<keyword evidence="2" id="KW-1185">Reference proteome</keyword>
<sequence length="172" mass="18384">TVASVTELTIPAKLIILLTNRPILASGLAPLLPDTSIQPGTSRTSETPVDETREGLALHPLLRKLLQLSDPSFSTSAVQREALVPSSLTTLNMLLERAQERQLSRFQCVVSSPALSRCLSLDSSYQTLSLSVSLLAGLAHSDELAFRICCHTGNYGASSVTKGHGLCCHTVM</sequence>
<dbReference type="Ensembl" id="ENSHHUT00000086496.1">
    <property type="protein sequence ID" value="ENSHHUP00000083861.1"/>
    <property type="gene ID" value="ENSHHUG00000048636.1"/>
</dbReference>
<dbReference type="PANTHER" id="PTHR28594">
    <property type="entry name" value="ATR-INTERACTING PROTEIN"/>
    <property type="match status" value="1"/>
</dbReference>
<dbReference type="Proteomes" id="UP000314982">
    <property type="component" value="Unassembled WGS sequence"/>
</dbReference>
<dbReference type="AlphaFoldDB" id="A0A4W5R1R9"/>
<proteinExistence type="predicted"/>
<reference evidence="2" key="1">
    <citation type="submission" date="2018-06" db="EMBL/GenBank/DDBJ databases">
        <title>Genome assembly of Danube salmon.</title>
        <authorList>
            <person name="Macqueen D.J."/>
            <person name="Gundappa M.K."/>
        </authorList>
    </citation>
    <scope>NUCLEOTIDE SEQUENCE [LARGE SCALE GENOMIC DNA]</scope>
</reference>
<dbReference type="InterPro" id="IPR033349">
    <property type="entry name" value="ATRIP"/>
</dbReference>
<organism evidence="1 2">
    <name type="scientific">Hucho hucho</name>
    <name type="common">huchen</name>
    <dbReference type="NCBI Taxonomy" id="62062"/>
    <lineage>
        <taxon>Eukaryota</taxon>
        <taxon>Metazoa</taxon>
        <taxon>Chordata</taxon>
        <taxon>Craniata</taxon>
        <taxon>Vertebrata</taxon>
        <taxon>Euteleostomi</taxon>
        <taxon>Actinopterygii</taxon>
        <taxon>Neopterygii</taxon>
        <taxon>Teleostei</taxon>
        <taxon>Protacanthopterygii</taxon>
        <taxon>Salmoniformes</taxon>
        <taxon>Salmonidae</taxon>
        <taxon>Salmoninae</taxon>
        <taxon>Hucho</taxon>
    </lineage>
</organism>
<evidence type="ECO:0000313" key="1">
    <source>
        <dbReference type="Ensembl" id="ENSHHUP00000083861.1"/>
    </source>
</evidence>
<evidence type="ECO:0000313" key="2">
    <source>
        <dbReference type="Proteomes" id="UP000314982"/>
    </source>
</evidence>
<dbReference type="STRING" id="62062.ENSHHUP00000083861"/>
<dbReference type="GO" id="GO:0000077">
    <property type="term" value="P:DNA damage checkpoint signaling"/>
    <property type="evidence" value="ECO:0007669"/>
    <property type="project" value="InterPro"/>
</dbReference>
<accession>A0A4W5R1R9</accession>
<dbReference type="GO" id="GO:0006281">
    <property type="term" value="P:DNA repair"/>
    <property type="evidence" value="ECO:0007669"/>
    <property type="project" value="TreeGrafter"/>
</dbReference>
<dbReference type="PANTHER" id="PTHR28594:SF1">
    <property type="entry name" value="ATR-INTERACTING PROTEIN"/>
    <property type="match status" value="1"/>
</dbReference>
<reference evidence="1" key="2">
    <citation type="submission" date="2025-08" db="UniProtKB">
        <authorList>
            <consortium name="Ensembl"/>
        </authorList>
    </citation>
    <scope>IDENTIFICATION</scope>
</reference>
<protein>
    <submittedName>
        <fullName evidence="1">Uncharacterized protein</fullName>
    </submittedName>
</protein>
<reference evidence="1" key="3">
    <citation type="submission" date="2025-09" db="UniProtKB">
        <authorList>
            <consortium name="Ensembl"/>
        </authorList>
    </citation>
    <scope>IDENTIFICATION</scope>
</reference>